<protein>
    <submittedName>
        <fullName evidence="2">Killer toxin</fullName>
    </submittedName>
</protein>
<gene>
    <name evidence="2" type="ORF">B0H17DRAFT_878544</name>
</gene>
<dbReference type="InterPro" id="IPR015131">
    <property type="entry name" value="Killer_tox_Kp4"/>
</dbReference>
<feature type="domain" description="Killer toxin Kp4" evidence="1">
    <location>
        <begin position="2"/>
        <end position="107"/>
    </location>
</feature>
<dbReference type="Proteomes" id="UP001221757">
    <property type="component" value="Unassembled WGS sequence"/>
</dbReference>
<sequence length="116" mass="11701">LLAATSKAAALGIMINCGGFGACGASVVTQLVSDILGLADATWATNGRHIACAGRICAFLQNTGGAARTSRGSRTSSRHGCASCRSVPYLYAADNNVADGELAFDFVANPTCNGLC</sequence>
<evidence type="ECO:0000259" key="1">
    <source>
        <dbReference type="Pfam" id="PF09044"/>
    </source>
</evidence>
<proteinExistence type="predicted"/>
<feature type="non-terminal residue" evidence="2">
    <location>
        <position position="116"/>
    </location>
</feature>
<feature type="non-terminal residue" evidence="2">
    <location>
        <position position="1"/>
    </location>
</feature>
<dbReference type="GO" id="GO:0005576">
    <property type="term" value="C:extracellular region"/>
    <property type="evidence" value="ECO:0007669"/>
    <property type="project" value="InterPro"/>
</dbReference>
<name>A0AAD7BV79_MYCRO</name>
<evidence type="ECO:0000313" key="2">
    <source>
        <dbReference type="EMBL" id="KAJ7631538.1"/>
    </source>
</evidence>
<keyword evidence="3" id="KW-1185">Reference proteome</keyword>
<organism evidence="2 3">
    <name type="scientific">Mycena rosella</name>
    <name type="common">Pink bonnet</name>
    <name type="synonym">Agaricus rosellus</name>
    <dbReference type="NCBI Taxonomy" id="1033263"/>
    <lineage>
        <taxon>Eukaryota</taxon>
        <taxon>Fungi</taxon>
        <taxon>Dikarya</taxon>
        <taxon>Basidiomycota</taxon>
        <taxon>Agaricomycotina</taxon>
        <taxon>Agaricomycetes</taxon>
        <taxon>Agaricomycetidae</taxon>
        <taxon>Agaricales</taxon>
        <taxon>Marasmiineae</taxon>
        <taxon>Mycenaceae</taxon>
        <taxon>Mycena</taxon>
    </lineage>
</organism>
<dbReference type="AlphaFoldDB" id="A0AAD7BV79"/>
<dbReference type="EMBL" id="JARKIE010000511">
    <property type="protein sequence ID" value="KAJ7631538.1"/>
    <property type="molecule type" value="Genomic_DNA"/>
</dbReference>
<dbReference type="InterPro" id="IPR011329">
    <property type="entry name" value="Killer_tox_Kp4/SMK"/>
</dbReference>
<evidence type="ECO:0000313" key="3">
    <source>
        <dbReference type="Proteomes" id="UP001221757"/>
    </source>
</evidence>
<reference evidence="2" key="1">
    <citation type="submission" date="2023-03" db="EMBL/GenBank/DDBJ databases">
        <title>Massive genome expansion in bonnet fungi (Mycena s.s.) driven by repeated elements and novel gene families across ecological guilds.</title>
        <authorList>
            <consortium name="Lawrence Berkeley National Laboratory"/>
            <person name="Harder C.B."/>
            <person name="Miyauchi S."/>
            <person name="Viragh M."/>
            <person name="Kuo A."/>
            <person name="Thoen E."/>
            <person name="Andreopoulos B."/>
            <person name="Lu D."/>
            <person name="Skrede I."/>
            <person name="Drula E."/>
            <person name="Henrissat B."/>
            <person name="Morin E."/>
            <person name="Kohler A."/>
            <person name="Barry K."/>
            <person name="LaButti K."/>
            <person name="Morin E."/>
            <person name="Salamov A."/>
            <person name="Lipzen A."/>
            <person name="Mereny Z."/>
            <person name="Hegedus B."/>
            <person name="Baldrian P."/>
            <person name="Stursova M."/>
            <person name="Weitz H."/>
            <person name="Taylor A."/>
            <person name="Grigoriev I.V."/>
            <person name="Nagy L.G."/>
            <person name="Martin F."/>
            <person name="Kauserud H."/>
        </authorList>
    </citation>
    <scope>NUCLEOTIDE SEQUENCE</scope>
    <source>
        <strain evidence="2">CBHHK067</strain>
    </source>
</reference>
<dbReference type="Pfam" id="PF09044">
    <property type="entry name" value="Kp4"/>
    <property type="match status" value="1"/>
</dbReference>
<accession>A0AAD7BV79</accession>
<dbReference type="SUPFAM" id="SSF55221">
    <property type="entry name" value="Yeast killer toxins"/>
    <property type="match status" value="1"/>
</dbReference>
<comment type="caution">
    <text evidence="2">The sequence shown here is derived from an EMBL/GenBank/DDBJ whole genome shotgun (WGS) entry which is preliminary data.</text>
</comment>
<dbReference type="Gene3D" id="3.30.430.10">
    <property type="entry name" value="Killer Toxin P4, subunit A"/>
    <property type="match status" value="1"/>
</dbReference>